<dbReference type="GO" id="GO:0005794">
    <property type="term" value="C:Golgi apparatus"/>
    <property type="evidence" value="ECO:0007669"/>
    <property type="project" value="UniProtKB-SubCell"/>
</dbReference>
<sequence length="323" mass="37014">MAVASIKVYQSRFAALRVDDDSDEEKKPMKSNEKSSQQQQQQKKKLKKKKNNQNSQTAELKNLAFGKSTPKAKKNQKAGSVNVNEKQWEDWKKNDEEFTTDIYEKDLQQALLLSRLEFEQKKPTKEKGNSSEGKTQAESKKKKKKEKQVIPTNTEQPKNKVPNSNKSGAKHEASLNNDGESNCLDNAKAGYNRIRHNEKMQEEYRKQYAVQSVLTAKHEEEIKEKEKEAKKLKDKVGTLEAELKTVKKRNGQLAIILSQAELKEKYDILEQVDNLTSVKDELTDQVVKLTQDLEQEKSKVRSLKSELDKLKGSKHNKGDSKHS</sequence>
<feature type="region of interest" description="Disordered" evidence="5">
    <location>
        <begin position="17"/>
        <end position="91"/>
    </location>
</feature>
<keyword evidence="7" id="KW-0808">Transferase</keyword>
<dbReference type="AlphaFoldDB" id="A0A6P7TXC4"/>
<feature type="compositionally biased region" description="Basic and acidic residues" evidence="5">
    <location>
        <begin position="24"/>
        <end position="33"/>
    </location>
</feature>
<evidence type="ECO:0000256" key="2">
    <source>
        <dbReference type="ARBA" id="ARBA00006662"/>
    </source>
</evidence>
<feature type="compositionally biased region" description="Polar residues" evidence="5">
    <location>
        <begin position="174"/>
        <end position="184"/>
    </location>
</feature>
<dbReference type="GO" id="GO:0016301">
    <property type="term" value="F:kinase activity"/>
    <property type="evidence" value="ECO:0007669"/>
    <property type="project" value="UniProtKB-KW"/>
</dbReference>
<evidence type="ECO:0000313" key="6">
    <source>
        <dbReference type="Proteomes" id="UP000515154"/>
    </source>
</evidence>
<dbReference type="InterPro" id="IPR026109">
    <property type="entry name" value="GKAP1"/>
</dbReference>
<dbReference type="PRINTS" id="PR02083">
    <property type="entry name" value="GKINASEAP1"/>
</dbReference>
<dbReference type="Proteomes" id="UP000515154">
    <property type="component" value="Linkage group LG2"/>
</dbReference>
<feature type="region of interest" description="Disordered" evidence="5">
    <location>
        <begin position="304"/>
        <end position="323"/>
    </location>
</feature>
<gene>
    <name evidence="7" type="primary">LOC115231126</name>
</gene>
<comment type="subcellular location">
    <subcellularLocation>
        <location evidence="1">Golgi apparatus</location>
    </subcellularLocation>
</comment>
<feature type="compositionally biased region" description="Basic residues" evidence="5">
    <location>
        <begin position="42"/>
        <end position="51"/>
    </location>
</feature>
<evidence type="ECO:0000256" key="5">
    <source>
        <dbReference type="SAM" id="MobiDB-lite"/>
    </source>
</evidence>
<organism evidence="6 7">
    <name type="scientific">Octopus sinensis</name>
    <name type="common">East Asian common octopus</name>
    <dbReference type="NCBI Taxonomy" id="2607531"/>
    <lineage>
        <taxon>Eukaryota</taxon>
        <taxon>Metazoa</taxon>
        <taxon>Spiralia</taxon>
        <taxon>Lophotrochozoa</taxon>
        <taxon>Mollusca</taxon>
        <taxon>Cephalopoda</taxon>
        <taxon>Coleoidea</taxon>
        <taxon>Octopodiformes</taxon>
        <taxon>Octopoda</taxon>
        <taxon>Incirrata</taxon>
        <taxon>Octopodidae</taxon>
        <taxon>Octopus</taxon>
    </lineage>
</organism>
<feature type="region of interest" description="Disordered" evidence="5">
    <location>
        <begin position="118"/>
        <end position="184"/>
    </location>
</feature>
<name>A0A6P7TXC4_9MOLL</name>
<dbReference type="PANTHER" id="PTHR14899">
    <property type="entry name" value="G KINASE ANCHORING PROTEIN 1"/>
    <property type="match status" value="1"/>
</dbReference>
<evidence type="ECO:0000256" key="3">
    <source>
        <dbReference type="ARBA" id="ARBA00023034"/>
    </source>
</evidence>
<feature type="compositionally biased region" description="Polar residues" evidence="5">
    <location>
        <begin position="150"/>
        <end position="167"/>
    </location>
</feature>
<feature type="compositionally biased region" description="Basic and acidic residues" evidence="5">
    <location>
        <begin position="118"/>
        <end position="139"/>
    </location>
</feature>
<dbReference type="GO" id="GO:0007165">
    <property type="term" value="P:signal transduction"/>
    <property type="evidence" value="ECO:0007669"/>
    <property type="project" value="InterPro"/>
</dbReference>
<evidence type="ECO:0000256" key="1">
    <source>
        <dbReference type="ARBA" id="ARBA00004555"/>
    </source>
</evidence>
<dbReference type="PANTHER" id="PTHR14899:SF0">
    <property type="entry name" value="G KINASE-ANCHORING PROTEIN 1"/>
    <property type="match status" value="1"/>
</dbReference>
<protein>
    <submittedName>
        <fullName evidence="7">G kinase-anchoring protein 1 isoform X1</fullName>
    </submittedName>
</protein>
<keyword evidence="3" id="KW-0333">Golgi apparatus</keyword>
<dbReference type="KEGG" id="osn:115231126"/>
<evidence type="ECO:0000313" key="7">
    <source>
        <dbReference type="RefSeq" id="XP_029657074.1"/>
    </source>
</evidence>
<comment type="similarity">
    <text evidence="2">Belongs to the GKAP1 family.</text>
</comment>
<proteinExistence type="inferred from homology"/>
<evidence type="ECO:0000256" key="4">
    <source>
        <dbReference type="ARBA" id="ARBA00023054"/>
    </source>
</evidence>
<keyword evidence="6" id="KW-1185">Reference proteome</keyword>
<keyword evidence="4" id="KW-0175">Coiled coil</keyword>
<reference evidence="7" key="1">
    <citation type="submission" date="2025-08" db="UniProtKB">
        <authorList>
            <consortium name="RefSeq"/>
        </authorList>
    </citation>
    <scope>IDENTIFICATION</scope>
</reference>
<keyword evidence="7" id="KW-0418">Kinase</keyword>
<accession>A0A6P7TXC4</accession>
<dbReference type="RefSeq" id="XP_029657074.1">
    <property type="nucleotide sequence ID" value="XM_029801214.2"/>
</dbReference>